<dbReference type="GO" id="GO:0103043">
    <property type="term" value="F:phosphoribosyl 1,2-cyclic phosphate phosphodiesterase activity"/>
    <property type="evidence" value="ECO:0007669"/>
    <property type="project" value="UniProtKB-EC"/>
</dbReference>
<keyword evidence="2" id="KW-0378">Hydrolase</keyword>
<dbReference type="EMBL" id="CP091511">
    <property type="protein sequence ID" value="UOO88970.1"/>
    <property type="molecule type" value="Genomic_DNA"/>
</dbReference>
<name>A0ABY4E0T2_9NEIS</name>
<dbReference type="PANTHER" id="PTHR42663:SF6">
    <property type="entry name" value="HYDROLASE C777.06C-RELATED"/>
    <property type="match status" value="1"/>
</dbReference>
<dbReference type="PANTHER" id="PTHR42663">
    <property type="entry name" value="HYDROLASE C777.06C-RELATED-RELATED"/>
    <property type="match status" value="1"/>
</dbReference>
<gene>
    <name evidence="2" type="primary">phnP</name>
    <name evidence="2" type="ORF">LVJ82_16210</name>
</gene>
<dbReference type="NCBIfam" id="TIGR03307">
    <property type="entry name" value="PhnP"/>
    <property type="match status" value="1"/>
</dbReference>
<evidence type="ECO:0000259" key="1">
    <source>
        <dbReference type="SMART" id="SM00849"/>
    </source>
</evidence>
<dbReference type="InterPro" id="IPR001279">
    <property type="entry name" value="Metallo-B-lactamas"/>
</dbReference>
<dbReference type="InterPro" id="IPR017693">
    <property type="entry name" value="Phosphonate_metab_PhnP"/>
</dbReference>
<dbReference type="EC" id="3.1.4.55" evidence="2"/>
<dbReference type="Gene3D" id="3.60.15.10">
    <property type="entry name" value="Ribonuclease Z/Hydroxyacylglutathione hydrolase-like"/>
    <property type="match status" value="1"/>
</dbReference>
<evidence type="ECO:0000313" key="2">
    <source>
        <dbReference type="EMBL" id="UOO88970.1"/>
    </source>
</evidence>
<dbReference type="CDD" id="cd07736">
    <property type="entry name" value="PhnP-like_MBL-fold"/>
    <property type="match status" value="1"/>
</dbReference>
<dbReference type="InterPro" id="IPR035682">
    <property type="entry name" value="PhnP_MBL"/>
</dbReference>
<dbReference type="SMART" id="SM00849">
    <property type="entry name" value="Lactamase_B"/>
    <property type="match status" value="1"/>
</dbReference>
<dbReference type="InterPro" id="IPR036866">
    <property type="entry name" value="RibonucZ/Hydroxyglut_hydro"/>
</dbReference>
<dbReference type="Pfam" id="PF12706">
    <property type="entry name" value="Lactamase_B_2"/>
    <property type="match status" value="1"/>
</dbReference>
<feature type="domain" description="Metallo-beta-lactamase" evidence="1">
    <location>
        <begin position="46"/>
        <end position="229"/>
    </location>
</feature>
<keyword evidence="3" id="KW-1185">Reference proteome</keyword>
<sequence length="261" mass="28479">MANGAAEVGMQLTLLGTGDAAQIPVYGCDCSVCTHARASTAFRRLPCSAVLEMGSKKMLIDSGIADLAERFPAGSIDHVLQTHYHADHVQGLLHLRWGKGATIPVSGPKDEHGFADLFKHPGIFDFSHTLAHGDTWQWQGISITALSLNHSKPTLGYVFATEKSRVAYLTDTVGLPDASLAYLAGLRLNCLIIDCAHPPQTETPRNHNDFNLVRYLVGLLRCDEVILTHIGHEMDAWAEQHSAEVVAPFVLARDGMQRCFE</sequence>
<dbReference type="RefSeq" id="WP_234333094.1">
    <property type="nucleotide sequence ID" value="NZ_CABKVG010000010.1"/>
</dbReference>
<dbReference type="Proteomes" id="UP000832011">
    <property type="component" value="Chromosome"/>
</dbReference>
<proteinExistence type="predicted"/>
<organism evidence="2 3">
    <name type="scientific">Vitreoscilla massiliensis</name>
    <dbReference type="NCBI Taxonomy" id="1689272"/>
    <lineage>
        <taxon>Bacteria</taxon>
        <taxon>Pseudomonadati</taxon>
        <taxon>Pseudomonadota</taxon>
        <taxon>Betaproteobacteria</taxon>
        <taxon>Neisseriales</taxon>
        <taxon>Neisseriaceae</taxon>
        <taxon>Vitreoscilla</taxon>
    </lineage>
</organism>
<accession>A0ABY4E0T2</accession>
<evidence type="ECO:0000313" key="3">
    <source>
        <dbReference type="Proteomes" id="UP000832011"/>
    </source>
</evidence>
<dbReference type="SUPFAM" id="SSF56281">
    <property type="entry name" value="Metallo-hydrolase/oxidoreductase"/>
    <property type="match status" value="1"/>
</dbReference>
<protein>
    <submittedName>
        <fullName evidence="2">Phosphonate metabolism protein PhnP</fullName>
        <ecNumber evidence="2">3.1.4.55</ecNumber>
    </submittedName>
</protein>
<reference evidence="2 3" key="1">
    <citation type="journal article" date="2022" name="Res Sq">
        <title>Evolution of multicellular longitudinally dividing oral cavity symbionts (Neisseriaceae).</title>
        <authorList>
            <person name="Nyongesa S."/>
            <person name="Weber P."/>
            <person name="Bernet E."/>
            <person name="Pullido F."/>
            <person name="Nieckarz M."/>
            <person name="Delaby M."/>
            <person name="Nieves C."/>
            <person name="Viehboeck T."/>
            <person name="Krause N."/>
            <person name="Rivera-Millot A."/>
            <person name="Nakamura A."/>
            <person name="Vischer N."/>
            <person name="VanNieuwenhze M."/>
            <person name="Brun Y."/>
            <person name="Cava F."/>
            <person name="Bulgheresi S."/>
            <person name="Veyrier F."/>
        </authorList>
    </citation>
    <scope>NUCLEOTIDE SEQUENCE [LARGE SCALE GENOMIC DNA]</scope>
    <source>
        <strain evidence="2 3">SN4</strain>
    </source>
</reference>